<accession>A0ABD2R881</accession>
<organism evidence="1 2">
    <name type="scientific">Solanum stoloniferum</name>
    <dbReference type="NCBI Taxonomy" id="62892"/>
    <lineage>
        <taxon>Eukaryota</taxon>
        <taxon>Viridiplantae</taxon>
        <taxon>Streptophyta</taxon>
        <taxon>Embryophyta</taxon>
        <taxon>Tracheophyta</taxon>
        <taxon>Spermatophyta</taxon>
        <taxon>Magnoliopsida</taxon>
        <taxon>eudicotyledons</taxon>
        <taxon>Gunneridae</taxon>
        <taxon>Pentapetalae</taxon>
        <taxon>asterids</taxon>
        <taxon>lamiids</taxon>
        <taxon>Solanales</taxon>
        <taxon>Solanaceae</taxon>
        <taxon>Solanoideae</taxon>
        <taxon>Solaneae</taxon>
        <taxon>Solanum</taxon>
    </lineage>
</organism>
<dbReference type="EMBL" id="JBJKTR010000021">
    <property type="protein sequence ID" value="KAL3327605.1"/>
    <property type="molecule type" value="Genomic_DNA"/>
</dbReference>
<keyword evidence="2" id="KW-1185">Reference proteome</keyword>
<reference evidence="1 2" key="1">
    <citation type="submission" date="2024-05" db="EMBL/GenBank/DDBJ databases">
        <title>De novo assembly of an allotetraploid wild potato.</title>
        <authorList>
            <person name="Hosaka A.J."/>
        </authorList>
    </citation>
    <scope>NUCLEOTIDE SEQUENCE [LARGE SCALE GENOMIC DNA]</scope>
    <source>
        <tissue evidence="1">Young leaves</tissue>
    </source>
</reference>
<protein>
    <submittedName>
        <fullName evidence="1">Uncharacterized protein</fullName>
    </submittedName>
</protein>
<dbReference type="Proteomes" id="UP001627284">
    <property type="component" value="Unassembled WGS sequence"/>
</dbReference>
<dbReference type="PANTHER" id="PTHR14939">
    <property type="entry name" value="F-BOX ONLY PROTEIN 22"/>
    <property type="match status" value="1"/>
</dbReference>
<comment type="caution">
    <text evidence="1">The sequence shown here is derived from an EMBL/GenBank/DDBJ whole genome shotgun (WGS) entry which is preliminary data.</text>
</comment>
<dbReference type="EMBL" id="JBJKTR010000021">
    <property type="protein sequence ID" value="KAL3327607.1"/>
    <property type="molecule type" value="Genomic_DNA"/>
</dbReference>
<proteinExistence type="predicted"/>
<evidence type="ECO:0000313" key="2">
    <source>
        <dbReference type="Proteomes" id="UP001627284"/>
    </source>
</evidence>
<dbReference type="EMBL" id="JBJKTR010000021">
    <property type="protein sequence ID" value="KAL3327606.1"/>
    <property type="molecule type" value="Genomic_DNA"/>
</dbReference>
<dbReference type="PANTHER" id="PTHR14939:SF9">
    <property type="entry name" value="FIST C-DOMAIN DOMAIN-CONTAINING PROTEIN"/>
    <property type="match status" value="1"/>
</dbReference>
<sequence length="123" mass="14005">MQTPLSQNFISRPKINLFAFFQMLYVASIGPTFSLQQAHQLITGKLGSRIPIITLISQGIFGCNAVNDEFEEVQWQFIENDEAHPDHGNENHGVLLTVGFFPGLKELISNYGIQFYELPTCWW</sequence>
<evidence type="ECO:0000313" key="1">
    <source>
        <dbReference type="EMBL" id="KAL3327607.1"/>
    </source>
</evidence>
<name>A0ABD2R881_9SOLN</name>
<gene>
    <name evidence="1" type="ORF">AABB24_035334</name>
</gene>
<dbReference type="AlphaFoldDB" id="A0ABD2R881"/>